<name>A0ABZ0YVY3_9GAMM</name>
<dbReference type="PANTHER" id="PTHR36435">
    <property type="entry name" value="SLR1288 PROTEIN"/>
    <property type="match status" value="1"/>
</dbReference>
<feature type="transmembrane region" description="Helical" evidence="1">
    <location>
        <begin position="94"/>
        <end position="112"/>
    </location>
</feature>
<feature type="transmembrane region" description="Helical" evidence="1">
    <location>
        <begin position="30"/>
        <end position="47"/>
    </location>
</feature>
<dbReference type="PANTHER" id="PTHR36435:SF1">
    <property type="entry name" value="CAAX AMINO TERMINAL PROTEASE FAMILY PROTEIN"/>
    <property type="match status" value="1"/>
</dbReference>
<dbReference type="Proteomes" id="UP001327459">
    <property type="component" value="Chromosome"/>
</dbReference>
<keyword evidence="4" id="KW-1185">Reference proteome</keyword>
<organism evidence="3 4">
    <name type="scientific">Guyparkeria halophila</name>
    <dbReference type="NCBI Taxonomy" id="47960"/>
    <lineage>
        <taxon>Bacteria</taxon>
        <taxon>Pseudomonadati</taxon>
        <taxon>Pseudomonadota</taxon>
        <taxon>Gammaproteobacteria</taxon>
        <taxon>Chromatiales</taxon>
        <taxon>Thioalkalibacteraceae</taxon>
        <taxon>Guyparkeria</taxon>
    </lineage>
</organism>
<evidence type="ECO:0000313" key="4">
    <source>
        <dbReference type="Proteomes" id="UP001327459"/>
    </source>
</evidence>
<keyword evidence="1" id="KW-0812">Transmembrane</keyword>
<accession>A0ABZ0YVY3</accession>
<dbReference type="RefSeq" id="WP_322521345.1">
    <property type="nucleotide sequence ID" value="NZ_CP140153.1"/>
</dbReference>
<dbReference type="EC" id="3.4.-.-" evidence="3"/>
<keyword evidence="3" id="KW-0378">Hydrolase</keyword>
<feature type="transmembrane region" description="Helical" evidence="1">
    <location>
        <begin position="124"/>
        <end position="144"/>
    </location>
</feature>
<evidence type="ECO:0000259" key="2">
    <source>
        <dbReference type="Pfam" id="PF02517"/>
    </source>
</evidence>
<gene>
    <name evidence="3" type="ORF">SR882_00190</name>
</gene>
<keyword evidence="1" id="KW-0472">Membrane</keyword>
<dbReference type="InterPro" id="IPR003675">
    <property type="entry name" value="Rce1/LyrA-like_dom"/>
</dbReference>
<sequence length="255" mass="27381">MIDLRHWSLALTLSVTTGLAALLAGHAEPLGLAVLLPLLGLGLIVATRGTIGPMTAAIAIGLGVILTLHLWPGFENPRIWQDRHFCRDCLPHSLYLSVDQALLVAAWLPLVIGHWRAANPMPLLTASVATIAAAVALGIATGLFRWQPGWPGLSLLTLFAAANLVTVAAEEVLFRGLLQRHLLARLGATPAWWLTAVLFGLAHLPFGIEFAAVATVAGLGYGWVAWQSRSLWPAIGLHWLVNLTHFSLFSYPMLA</sequence>
<feature type="domain" description="CAAX prenyl protease 2/Lysostaphin resistance protein A-like" evidence="2">
    <location>
        <begin position="155"/>
        <end position="243"/>
    </location>
</feature>
<dbReference type="EMBL" id="CP140153">
    <property type="protein sequence ID" value="WQH16348.1"/>
    <property type="molecule type" value="Genomic_DNA"/>
</dbReference>
<reference evidence="3 4" key="1">
    <citation type="submission" date="2023-11" db="EMBL/GenBank/DDBJ databases">
        <title>MicrobeMod: A computational toolkit for identifying prokaryotic methylation and restriction-modification with nanopore sequencing.</title>
        <authorList>
            <person name="Crits-Christoph A."/>
            <person name="Kang S.C."/>
            <person name="Lee H."/>
            <person name="Ostrov N."/>
        </authorList>
    </citation>
    <scope>NUCLEOTIDE SEQUENCE [LARGE SCALE GENOMIC DNA]</scope>
    <source>
        <strain evidence="3 4">ATCC 49870</strain>
    </source>
</reference>
<protein>
    <submittedName>
        <fullName evidence="3">CPBP family intramembrane glutamic endopeptidase</fullName>
        <ecNumber evidence="3">3.4.-.-</ecNumber>
    </submittedName>
</protein>
<dbReference type="Pfam" id="PF02517">
    <property type="entry name" value="Rce1-like"/>
    <property type="match status" value="1"/>
</dbReference>
<proteinExistence type="predicted"/>
<feature type="transmembrane region" description="Helical" evidence="1">
    <location>
        <begin position="54"/>
        <end position="74"/>
    </location>
</feature>
<keyword evidence="1" id="KW-1133">Transmembrane helix</keyword>
<dbReference type="GO" id="GO:0016787">
    <property type="term" value="F:hydrolase activity"/>
    <property type="evidence" value="ECO:0007669"/>
    <property type="project" value="UniProtKB-KW"/>
</dbReference>
<evidence type="ECO:0000313" key="3">
    <source>
        <dbReference type="EMBL" id="WQH16348.1"/>
    </source>
</evidence>
<dbReference type="InterPro" id="IPR052710">
    <property type="entry name" value="CAAX_protease"/>
</dbReference>
<feature type="transmembrane region" description="Helical" evidence="1">
    <location>
        <begin position="150"/>
        <end position="170"/>
    </location>
</feature>
<evidence type="ECO:0000256" key="1">
    <source>
        <dbReference type="SAM" id="Phobius"/>
    </source>
</evidence>